<sequence length="60" mass="6367">MATLGEIDGRAVEAGWWSLVLEQVDDGFFDEPPLSRGPVPVRAAGHTVRYDVGVGDGRAA</sequence>
<gene>
    <name evidence="1" type="ORF">GCM10009827_087560</name>
</gene>
<accession>A0ABP4N3Y2</accession>
<dbReference type="EMBL" id="BAAAQD010000023">
    <property type="protein sequence ID" value="GAA1553335.1"/>
    <property type="molecule type" value="Genomic_DNA"/>
</dbReference>
<dbReference type="Proteomes" id="UP001501470">
    <property type="component" value="Unassembled WGS sequence"/>
</dbReference>
<keyword evidence="2" id="KW-1185">Reference proteome</keyword>
<comment type="caution">
    <text evidence="1">The sequence shown here is derived from an EMBL/GenBank/DDBJ whole genome shotgun (WGS) entry which is preliminary data.</text>
</comment>
<evidence type="ECO:0000313" key="1">
    <source>
        <dbReference type="EMBL" id="GAA1553335.1"/>
    </source>
</evidence>
<organism evidence="1 2">
    <name type="scientific">Dactylosporangium maewongense</name>
    <dbReference type="NCBI Taxonomy" id="634393"/>
    <lineage>
        <taxon>Bacteria</taxon>
        <taxon>Bacillati</taxon>
        <taxon>Actinomycetota</taxon>
        <taxon>Actinomycetes</taxon>
        <taxon>Micromonosporales</taxon>
        <taxon>Micromonosporaceae</taxon>
        <taxon>Dactylosporangium</taxon>
    </lineage>
</organism>
<proteinExistence type="predicted"/>
<reference evidence="2" key="1">
    <citation type="journal article" date="2019" name="Int. J. Syst. Evol. Microbiol.">
        <title>The Global Catalogue of Microorganisms (GCM) 10K type strain sequencing project: providing services to taxonomists for standard genome sequencing and annotation.</title>
        <authorList>
            <consortium name="The Broad Institute Genomics Platform"/>
            <consortium name="The Broad Institute Genome Sequencing Center for Infectious Disease"/>
            <person name="Wu L."/>
            <person name="Ma J."/>
        </authorList>
    </citation>
    <scope>NUCLEOTIDE SEQUENCE [LARGE SCALE GENOMIC DNA]</scope>
    <source>
        <strain evidence="2">JCM 15933</strain>
    </source>
</reference>
<protein>
    <submittedName>
        <fullName evidence="1">Uncharacterized protein</fullName>
    </submittedName>
</protein>
<name>A0ABP4N3Y2_9ACTN</name>
<evidence type="ECO:0000313" key="2">
    <source>
        <dbReference type="Proteomes" id="UP001501470"/>
    </source>
</evidence>